<evidence type="ECO:0000313" key="3">
    <source>
        <dbReference type="EMBL" id="NYD30332.1"/>
    </source>
</evidence>
<dbReference type="InterPro" id="IPR021403">
    <property type="entry name" value="DUF3043"/>
</dbReference>
<evidence type="ECO:0000256" key="2">
    <source>
        <dbReference type="SAM" id="Phobius"/>
    </source>
</evidence>
<sequence length="199" mass="22863">MFKRTKSPVTPEATSSAATDGKVGGKGRPTPTRKEAEAAARARAKAPTDRREASRRQREFRAEESRKIRQGMKSGDERYFLPRDKGRVRRFIRDYVDRRFSIVEMVIPLMIIGLMLGYTGSSALVQASSMVLLATVLFVVTDMLILRFRLRRELKARFPDEPLKGTTYYALTRSMQMKFMRLPKARIKIGQPLPEDYDR</sequence>
<proteinExistence type="predicted"/>
<evidence type="ECO:0000256" key="1">
    <source>
        <dbReference type="SAM" id="MobiDB-lite"/>
    </source>
</evidence>
<feature type="transmembrane region" description="Helical" evidence="2">
    <location>
        <begin position="100"/>
        <end position="118"/>
    </location>
</feature>
<keyword evidence="4" id="KW-1185">Reference proteome</keyword>
<gene>
    <name evidence="3" type="ORF">BJ958_001878</name>
</gene>
<keyword evidence="2" id="KW-0812">Transmembrane</keyword>
<dbReference type="Proteomes" id="UP000582231">
    <property type="component" value="Unassembled WGS sequence"/>
</dbReference>
<organism evidence="3 4">
    <name type="scientific">Nocardioides kongjuensis</name>
    <dbReference type="NCBI Taxonomy" id="349522"/>
    <lineage>
        <taxon>Bacteria</taxon>
        <taxon>Bacillati</taxon>
        <taxon>Actinomycetota</taxon>
        <taxon>Actinomycetes</taxon>
        <taxon>Propionibacteriales</taxon>
        <taxon>Nocardioidaceae</taxon>
        <taxon>Nocardioides</taxon>
    </lineage>
</organism>
<keyword evidence="2" id="KW-1133">Transmembrane helix</keyword>
<dbReference type="Pfam" id="PF11241">
    <property type="entry name" value="DUF3043"/>
    <property type="match status" value="1"/>
</dbReference>
<accession>A0A852RUU0</accession>
<feature type="compositionally biased region" description="Basic and acidic residues" evidence="1">
    <location>
        <begin position="32"/>
        <end position="67"/>
    </location>
</feature>
<feature type="transmembrane region" description="Helical" evidence="2">
    <location>
        <begin position="124"/>
        <end position="146"/>
    </location>
</feature>
<reference evidence="3 4" key="1">
    <citation type="submission" date="2020-07" db="EMBL/GenBank/DDBJ databases">
        <title>Sequencing the genomes of 1000 actinobacteria strains.</title>
        <authorList>
            <person name="Klenk H.-P."/>
        </authorList>
    </citation>
    <scope>NUCLEOTIDE SEQUENCE [LARGE SCALE GENOMIC DNA]</scope>
    <source>
        <strain evidence="3 4">DSM 19082</strain>
    </source>
</reference>
<evidence type="ECO:0000313" key="4">
    <source>
        <dbReference type="Proteomes" id="UP000582231"/>
    </source>
</evidence>
<dbReference type="AlphaFoldDB" id="A0A852RUU0"/>
<comment type="caution">
    <text evidence="3">The sequence shown here is derived from an EMBL/GenBank/DDBJ whole genome shotgun (WGS) entry which is preliminary data.</text>
</comment>
<name>A0A852RUU0_9ACTN</name>
<protein>
    <submittedName>
        <fullName evidence="3">Putative membrane protein</fullName>
    </submittedName>
</protein>
<dbReference type="EMBL" id="JACCBF010000001">
    <property type="protein sequence ID" value="NYD30332.1"/>
    <property type="molecule type" value="Genomic_DNA"/>
</dbReference>
<feature type="region of interest" description="Disordered" evidence="1">
    <location>
        <begin position="1"/>
        <end position="68"/>
    </location>
</feature>
<keyword evidence="2" id="KW-0472">Membrane</keyword>
<dbReference type="RefSeq" id="WP_179726593.1">
    <property type="nucleotide sequence ID" value="NZ_BAABEF010000001.1"/>
</dbReference>